<proteinExistence type="predicted"/>
<dbReference type="EMBL" id="UYRR01004527">
    <property type="protein sequence ID" value="VDK21108.1"/>
    <property type="molecule type" value="Genomic_DNA"/>
</dbReference>
<gene>
    <name evidence="2" type="ORF">ASIM_LOCUS3075</name>
</gene>
<dbReference type="GO" id="GO:0006629">
    <property type="term" value="P:lipid metabolic process"/>
    <property type="evidence" value="ECO:0007669"/>
    <property type="project" value="InterPro"/>
</dbReference>
<protein>
    <submittedName>
        <fullName evidence="4">Abhydro_lipase domain-containing protein</fullName>
    </submittedName>
</protein>
<dbReference type="Proteomes" id="UP000267096">
    <property type="component" value="Unassembled WGS sequence"/>
</dbReference>
<dbReference type="Pfam" id="PF04083">
    <property type="entry name" value="Abhydro_lipase"/>
    <property type="match status" value="1"/>
</dbReference>
<evidence type="ECO:0000259" key="1">
    <source>
        <dbReference type="Pfam" id="PF04083"/>
    </source>
</evidence>
<sequence length="44" mass="5211">MEIIAYYGYPAELVDVKTDDGYFLQMHRIPHGKNGWLCLTLYKF</sequence>
<organism evidence="4">
    <name type="scientific">Anisakis simplex</name>
    <name type="common">Herring worm</name>
    <dbReference type="NCBI Taxonomy" id="6269"/>
    <lineage>
        <taxon>Eukaryota</taxon>
        <taxon>Metazoa</taxon>
        <taxon>Ecdysozoa</taxon>
        <taxon>Nematoda</taxon>
        <taxon>Chromadorea</taxon>
        <taxon>Rhabditida</taxon>
        <taxon>Spirurina</taxon>
        <taxon>Ascaridomorpha</taxon>
        <taxon>Ascaridoidea</taxon>
        <taxon>Anisakidae</taxon>
        <taxon>Anisakis</taxon>
        <taxon>Anisakis simplex complex</taxon>
    </lineage>
</organism>
<dbReference type="Gene3D" id="3.40.50.1820">
    <property type="entry name" value="alpha/beta hydrolase"/>
    <property type="match status" value="1"/>
</dbReference>
<evidence type="ECO:0000313" key="4">
    <source>
        <dbReference type="WBParaSite" id="ASIM_0000323301-mRNA-1"/>
    </source>
</evidence>
<feature type="domain" description="Partial AB-hydrolase lipase" evidence="1">
    <location>
        <begin position="2"/>
        <end position="34"/>
    </location>
</feature>
<evidence type="ECO:0000313" key="2">
    <source>
        <dbReference type="EMBL" id="VDK21108.1"/>
    </source>
</evidence>
<accession>A0A0M3J6P3</accession>
<dbReference type="AlphaFoldDB" id="A0A0M3J6P3"/>
<keyword evidence="3" id="KW-1185">Reference proteome</keyword>
<name>A0A0M3J6P3_ANISI</name>
<dbReference type="OrthoDB" id="6777020at2759"/>
<reference evidence="4" key="1">
    <citation type="submission" date="2017-02" db="UniProtKB">
        <authorList>
            <consortium name="WormBaseParasite"/>
        </authorList>
    </citation>
    <scope>IDENTIFICATION</scope>
</reference>
<reference evidence="2 3" key="2">
    <citation type="submission" date="2018-11" db="EMBL/GenBank/DDBJ databases">
        <authorList>
            <consortium name="Pathogen Informatics"/>
        </authorList>
    </citation>
    <scope>NUCLEOTIDE SEQUENCE [LARGE SCALE GENOMIC DNA]</scope>
</reference>
<evidence type="ECO:0000313" key="3">
    <source>
        <dbReference type="Proteomes" id="UP000267096"/>
    </source>
</evidence>
<dbReference type="InterPro" id="IPR029058">
    <property type="entry name" value="AB_hydrolase_fold"/>
</dbReference>
<dbReference type="InterPro" id="IPR006693">
    <property type="entry name" value="AB_hydrolase_lipase"/>
</dbReference>
<dbReference type="WBParaSite" id="ASIM_0000323301-mRNA-1">
    <property type="protein sequence ID" value="ASIM_0000323301-mRNA-1"/>
    <property type="gene ID" value="ASIM_0000323301"/>
</dbReference>